<dbReference type="PROSITE" id="PS00784">
    <property type="entry name" value="RIBOSOMAL_L34"/>
    <property type="match status" value="1"/>
</dbReference>
<dbReference type="InterPro" id="IPR000271">
    <property type="entry name" value="Ribosomal_bL34"/>
</dbReference>
<dbReference type="AlphaFoldDB" id="A0A8J9T3Y2"/>
<dbReference type="PANTHER" id="PTHR14503:SF4">
    <property type="entry name" value="LARGE RIBOSOMAL SUBUNIT PROTEIN BL34M"/>
    <property type="match status" value="1"/>
</dbReference>
<organism evidence="4">
    <name type="scientific">Phaeodactylum tricornutum</name>
    <name type="common">Diatom</name>
    <dbReference type="NCBI Taxonomy" id="2850"/>
    <lineage>
        <taxon>Eukaryota</taxon>
        <taxon>Sar</taxon>
        <taxon>Stramenopiles</taxon>
        <taxon>Ochrophyta</taxon>
        <taxon>Bacillariophyta</taxon>
        <taxon>Bacillariophyceae</taxon>
        <taxon>Bacillariophycidae</taxon>
        <taxon>Naviculales</taxon>
        <taxon>Phaeodactylaceae</taxon>
        <taxon>Phaeodactylum</taxon>
    </lineage>
</organism>
<dbReference type="NCBIfam" id="TIGR01030">
    <property type="entry name" value="rpmH_bact"/>
    <property type="match status" value="1"/>
</dbReference>
<comment type="similarity">
    <text evidence="1">Belongs to the bacterial ribosomal protein bL34 family.</text>
</comment>
<evidence type="ECO:0000256" key="3">
    <source>
        <dbReference type="ARBA" id="ARBA00023274"/>
    </source>
</evidence>
<accession>A0A8J9T3Y2</accession>
<proteinExistence type="inferred from homology"/>
<dbReference type="GO" id="GO:0006412">
    <property type="term" value="P:translation"/>
    <property type="evidence" value="ECO:0007669"/>
    <property type="project" value="InterPro"/>
</dbReference>
<dbReference type="InterPro" id="IPR020939">
    <property type="entry name" value="Ribosomal_bL34_CS"/>
</dbReference>
<sequence>MSLWLSRVSPLRTIQRSNVRRGIVCAAEPSTWLRSGLLHSSSSSTSPSATSLLLPLESQVPVVTTAGGMSLPSLALTLSTASLGQLAHVISRIAAELWNNAIWFNKRTFQPSILRKKRKMGFLVRLRTVGGRRVLHRRRAKGRARLGGGI</sequence>
<dbReference type="Proteomes" id="UP000836788">
    <property type="component" value="Chromosome 16"/>
</dbReference>
<evidence type="ECO:0000256" key="1">
    <source>
        <dbReference type="ARBA" id="ARBA00010111"/>
    </source>
</evidence>
<keyword evidence="3" id="KW-0687">Ribonucleoprotein</keyword>
<dbReference type="GO" id="GO:0005762">
    <property type="term" value="C:mitochondrial large ribosomal subunit"/>
    <property type="evidence" value="ECO:0007669"/>
    <property type="project" value="TreeGrafter"/>
</dbReference>
<evidence type="ECO:0000313" key="4">
    <source>
        <dbReference type="EMBL" id="CAG9281918.1"/>
    </source>
</evidence>
<evidence type="ECO:0008006" key="5">
    <source>
        <dbReference type="Google" id="ProtNLM"/>
    </source>
</evidence>
<dbReference type="HAMAP" id="MF_00391">
    <property type="entry name" value="Ribosomal_bL34"/>
    <property type="match status" value="1"/>
</dbReference>
<dbReference type="Pfam" id="PF00468">
    <property type="entry name" value="Ribosomal_L34"/>
    <property type="match status" value="1"/>
</dbReference>
<dbReference type="PANTHER" id="PTHR14503">
    <property type="entry name" value="MITOCHONDRIAL RIBOSOMAL PROTEIN 34 FAMILY MEMBER"/>
    <property type="match status" value="1"/>
</dbReference>
<name>A0A8J9T3Y2_PHATR</name>
<protein>
    <recommendedName>
        <fullName evidence="5">Ribosomal protein L34</fullName>
    </recommendedName>
</protein>
<evidence type="ECO:0000256" key="2">
    <source>
        <dbReference type="ARBA" id="ARBA00022980"/>
    </source>
</evidence>
<dbReference type="EMBL" id="OU594957">
    <property type="protein sequence ID" value="CAG9281918.1"/>
    <property type="molecule type" value="Genomic_DNA"/>
</dbReference>
<gene>
    <name evidence="4" type="ORF">PTTT1_LOCUS17957</name>
</gene>
<dbReference type="GO" id="GO:0003735">
    <property type="term" value="F:structural constituent of ribosome"/>
    <property type="evidence" value="ECO:0007669"/>
    <property type="project" value="InterPro"/>
</dbReference>
<keyword evidence="2" id="KW-0689">Ribosomal protein</keyword>
<dbReference type="Gene3D" id="1.10.287.3980">
    <property type="match status" value="1"/>
</dbReference>
<reference evidence="4" key="1">
    <citation type="submission" date="2022-02" db="EMBL/GenBank/DDBJ databases">
        <authorList>
            <person name="Giguere J D."/>
        </authorList>
    </citation>
    <scope>NUCLEOTIDE SEQUENCE</scope>
    <source>
        <strain evidence="4">CCAP 1055/1</strain>
    </source>
</reference>